<keyword evidence="3" id="KW-1185">Reference proteome</keyword>
<accession>A0A162CUJ6</accession>
<dbReference type="EMBL" id="LQRT01000002">
    <property type="protein sequence ID" value="KZS42394.1"/>
    <property type="molecule type" value="Genomic_DNA"/>
</dbReference>
<comment type="caution">
    <text evidence="2">The sequence shown here is derived from an EMBL/GenBank/DDBJ whole genome shotgun (WGS) entry which is preliminary data.</text>
</comment>
<gene>
    <name evidence="2" type="ORF">AWE51_02835</name>
</gene>
<evidence type="ECO:0008006" key="4">
    <source>
        <dbReference type="Google" id="ProtNLM"/>
    </source>
</evidence>
<dbReference type="RefSeq" id="WP_066310051.1">
    <property type="nucleotide sequence ID" value="NZ_LQRT01000002.1"/>
</dbReference>
<evidence type="ECO:0000313" key="2">
    <source>
        <dbReference type="EMBL" id="KZS42394.1"/>
    </source>
</evidence>
<sequence length="188" mass="21801">MHTVKFLIWFCLFSIVVGAQEENPAKQFWNTLQTHCGKAYEGTLIFPKEDKAFGGKKLVMHLRACNETEIKIPFYVGDDKSRTWILTYQNDRISLKHDHRHEDGKEDKINFYGGISTNIGKANVQFFPADSKTQSMIPDAATNIWWITINEDVFTYNLRRLGTERVFKIAMDLQNPITIPEAPWGWKD</sequence>
<dbReference type="AlphaFoldDB" id="A0A162CUJ6"/>
<keyword evidence="1" id="KW-0732">Signal</keyword>
<dbReference type="STRING" id="1642818.AWE51_02835"/>
<dbReference type="Proteomes" id="UP000076715">
    <property type="component" value="Unassembled WGS sequence"/>
</dbReference>
<protein>
    <recommendedName>
        <fullName evidence="4">Secreted protein</fullName>
    </recommendedName>
</protein>
<feature type="signal peptide" evidence="1">
    <location>
        <begin position="1"/>
        <end position="19"/>
    </location>
</feature>
<dbReference type="OrthoDB" id="1524207at2"/>
<organism evidence="2 3">
    <name type="scientific">Aquimarina aggregata</name>
    <dbReference type="NCBI Taxonomy" id="1642818"/>
    <lineage>
        <taxon>Bacteria</taxon>
        <taxon>Pseudomonadati</taxon>
        <taxon>Bacteroidota</taxon>
        <taxon>Flavobacteriia</taxon>
        <taxon>Flavobacteriales</taxon>
        <taxon>Flavobacteriaceae</taxon>
        <taxon>Aquimarina</taxon>
    </lineage>
</organism>
<feature type="chain" id="PRO_5007832867" description="Secreted protein" evidence="1">
    <location>
        <begin position="20"/>
        <end position="188"/>
    </location>
</feature>
<name>A0A162CUJ6_9FLAO</name>
<evidence type="ECO:0000313" key="3">
    <source>
        <dbReference type="Proteomes" id="UP000076715"/>
    </source>
</evidence>
<reference evidence="2 3" key="1">
    <citation type="submission" date="2016-01" db="EMBL/GenBank/DDBJ databases">
        <title>The draft genome sequence of Aquimarina sp. RZW4-3-2.</title>
        <authorList>
            <person name="Wang Y."/>
        </authorList>
    </citation>
    <scope>NUCLEOTIDE SEQUENCE [LARGE SCALE GENOMIC DNA]</scope>
    <source>
        <strain evidence="2 3">RZW4-3-2</strain>
    </source>
</reference>
<proteinExistence type="predicted"/>
<evidence type="ECO:0000256" key="1">
    <source>
        <dbReference type="SAM" id="SignalP"/>
    </source>
</evidence>